<organism evidence="2">
    <name type="scientific">Trypanosoma congolense (strain IL3000)</name>
    <dbReference type="NCBI Taxonomy" id="1068625"/>
    <lineage>
        <taxon>Eukaryota</taxon>
        <taxon>Discoba</taxon>
        <taxon>Euglenozoa</taxon>
        <taxon>Kinetoplastea</taxon>
        <taxon>Metakinetoplastina</taxon>
        <taxon>Trypanosomatida</taxon>
        <taxon>Trypanosomatidae</taxon>
        <taxon>Trypanosoma</taxon>
        <taxon>Nannomonas</taxon>
    </lineage>
</organism>
<proteinExistence type="predicted"/>
<protein>
    <submittedName>
        <fullName evidence="2">Uncharacterized protein</fullName>
    </submittedName>
</protein>
<dbReference type="PANTHER" id="PTHR39666:SF4">
    <property type="match status" value="1"/>
</dbReference>
<name>G0UYK5_TRYCI</name>
<dbReference type="AlphaFoldDB" id="G0UYK5"/>
<accession>G0UYK5</accession>
<dbReference type="PANTHER" id="PTHR39666">
    <property type="entry name" value="RANBP2-TYPE DOMAIN-CONTAINING PROTEIN"/>
    <property type="match status" value="1"/>
</dbReference>
<feature type="region of interest" description="Disordered" evidence="1">
    <location>
        <begin position="1"/>
        <end position="28"/>
    </location>
</feature>
<reference evidence="2" key="1">
    <citation type="journal article" date="2012" name="Proc. Natl. Acad. Sci. U.S.A.">
        <title>Antigenic diversity is generated by distinct evolutionary mechanisms in African trypanosome species.</title>
        <authorList>
            <person name="Jackson A.P."/>
            <person name="Berry A."/>
            <person name="Aslett M."/>
            <person name="Allison H.C."/>
            <person name="Burton P."/>
            <person name="Vavrova-Anderson J."/>
            <person name="Brown R."/>
            <person name="Browne H."/>
            <person name="Corton N."/>
            <person name="Hauser H."/>
            <person name="Gamble J."/>
            <person name="Gilderthorp R."/>
            <person name="Marcello L."/>
            <person name="McQuillan J."/>
            <person name="Otto T.D."/>
            <person name="Quail M.A."/>
            <person name="Sanders M.J."/>
            <person name="van Tonder A."/>
            <person name="Ginger M.L."/>
            <person name="Field M.C."/>
            <person name="Barry J.D."/>
            <person name="Hertz-Fowler C."/>
            <person name="Berriman M."/>
        </authorList>
    </citation>
    <scope>NUCLEOTIDE SEQUENCE</scope>
    <source>
        <strain evidence="2">IL3000</strain>
    </source>
</reference>
<gene>
    <name evidence="2" type="ORF">TCIL3000_10_12540</name>
</gene>
<dbReference type="VEuPathDB" id="TriTrypDB:TcIL3000_10_12540"/>
<sequence>MMQNSSHLGAGAREKVPSGEPLISSAEDFPGPGVARSAACGVQSEVCSSLEESSLGLRESKTGFTCETQTGVSERAAQRYCRRLYRFYEHYNPSKLGRISEYLTAYKGREEQLMAILIGKYGPEPDDRRPQLSLTSNVSANEVGAANVERRYKIPAAVSPQEGNTDCETPYWRSSSPISERDILALLCNLETTNEELRKCYIGLLAQHPSSSWNGMTYITRAEIFTPGEETFLGHKWTSTLDNKKVLVYDGTAYDRMTFFCRGECQRATGHERWRLCVYTSAVSSLYLVRAMWDPVIHLDPVPFDRSAPSQPSSCEAIPLMGSSVSCMRSCGKSSTEPEQPLVSAMMMNIVTLLTGIDKKFTERFDALETRMIFLESKLLSLSATKQPEDDT</sequence>
<evidence type="ECO:0000313" key="2">
    <source>
        <dbReference type="EMBL" id="CCC94472.1"/>
    </source>
</evidence>
<dbReference type="EMBL" id="HE575323">
    <property type="protein sequence ID" value="CCC94472.1"/>
    <property type="molecule type" value="Genomic_DNA"/>
</dbReference>
<evidence type="ECO:0000256" key="1">
    <source>
        <dbReference type="SAM" id="MobiDB-lite"/>
    </source>
</evidence>